<evidence type="ECO:0000313" key="9">
    <source>
        <dbReference type="Proteomes" id="UP001321498"/>
    </source>
</evidence>
<proteinExistence type="inferred from homology"/>
<dbReference type="CDD" id="cd06171">
    <property type="entry name" value="Sigma70_r4"/>
    <property type="match status" value="1"/>
</dbReference>
<dbReference type="InterPro" id="IPR039425">
    <property type="entry name" value="RNA_pol_sigma-70-like"/>
</dbReference>
<dbReference type="SUPFAM" id="SSF88946">
    <property type="entry name" value="Sigma2 domain of RNA polymerase sigma factors"/>
    <property type="match status" value="1"/>
</dbReference>
<keyword evidence="2" id="KW-0805">Transcription regulation</keyword>
<dbReference type="Pfam" id="PF08281">
    <property type="entry name" value="Sigma70_r4_2"/>
    <property type="match status" value="1"/>
</dbReference>
<dbReference type="Gene3D" id="1.10.1740.10">
    <property type="match status" value="1"/>
</dbReference>
<accession>A0ABM8GH26</accession>
<gene>
    <name evidence="8" type="ORF">GCM10025866_33510</name>
</gene>
<dbReference type="Pfam" id="PF04542">
    <property type="entry name" value="Sigma70_r2"/>
    <property type="match status" value="1"/>
</dbReference>
<evidence type="ECO:0000259" key="7">
    <source>
        <dbReference type="Pfam" id="PF08281"/>
    </source>
</evidence>
<evidence type="ECO:0000256" key="2">
    <source>
        <dbReference type="ARBA" id="ARBA00023015"/>
    </source>
</evidence>
<keyword evidence="3" id="KW-0731">Sigma factor</keyword>
<dbReference type="InterPro" id="IPR013324">
    <property type="entry name" value="RNA_pol_sigma_r3/r4-like"/>
</dbReference>
<dbReference type="PANTHER" id="PTHR43133">
    <property type="entry name" value="RNA POLYMERASE ECF-TYPE SIGMA FACTO"/>
    <property type="match status" value="1"/>
</dbReference>
<evidence type="ECO:0008006" key="10">
    <source>
        <dbReference type="Google" id="ProtNLM"/>
    </source>
</evidence>
<protein>
    <recommendedName>
        <fullName evidence="10">Sigma-70 family RNA polymerase sigma factor</fullName>
    </recommendedName>
</protein>
<dbReference type="InterPro" id="IPR013249">
    <property type="entry name" value="RNA_pol_sigma70_r4_t2"/>
</dbReference>
<evidence type="ECO:0000313" key="8">
    <source>
        <dbReference type="EMBL" id="BDZ47442.1"/>
    </source>
</evidence>
<dbReference type="InterPro" id="IPR007627">
    <property type="entry name" value="RNA_pol_sigma70_r2"/>
</dbReference>
<comment type="similarity">
    <text evidence="1">Belongs to the sigma-70 factor family. ECF subfamily.</text>
</comment>
<sequence>MPLAVLAPPHPTPRPALTADAPRNGGRMALQATLAPGRPRPGSGRVPPVAAPPDRQGSRAVREREVGAVDDTPAEPSDIALLREADSGQSYAFGLLYDRHKRRVLNACYRIVAHREDAEDAAALVFLETWRRRAVVRDIDGSILPWLLATSVNVGRTLRRNRGRYRTFLGGLHPEDGHVSEADSVDRRLERAAALGPTWAAFAKLNAKEQTILLLCVVEELPQEEVAATLGIPVGTVKSRLSRAKERLRRQMELDESLGRERAPEGRR</sequence>
<keyword evidence="4" id="KW-0804">Transcription</keyword>
<name>A0ABM8GH26_9MICO</name>
<feature type="compositionally biased region" description="Basic and acidic residues" evidence="5">
    <location>
        <begin position="56"/>
        <end position="67"/>
    </location>
</feature>
<evidence type="ECO:0000256" key="5">
    <source>
        <dbReference type="SAM" id="MobiDB-lite"/>
    </source>
</evidence>
<dbReference type="PANTHER" id="PTHR43133:SF25">
    <property type="entry name" value="RNA POLYMERASE SIGMA FACTOR RFAY-RELATED"/>
    <property type="match status" value="1"/>
</dbReference>
<feature type="domain" description="RNA polymerase sigma-70 region 2" evidence="6">
    <location>
        <begin position="96"/>
        <end position="164"/>
    </location>
</feature>
<organism evidence="8 9">
    <name type="scientific">Naasia aerilata</name>
    <dbReference type="NCBI Taxonomy" id="1162966"/>
    <lineage>
        <taxon>Bacteria</taxon>
        <taxon>Bacillati</taxon>
        <taxon>Actinomycetota</taxon>
        <taxon>Actinomycetes</taxon>
        <taxon>Micrococcales</taxon>
        <taxon>Microbacteriaceae</taxon>
        <taxon>Naasia</taxon>
    </lineage>
</organism>
<dbReference type="InterPro" id="IPR014284">
    <property type="entry name" value="RNA_pol_sigma-70_dom"/>
</dbReference>
<evidence type="ECO:0000256" key="1">
    <source>
        <dbReference type="ARBA" id="ARBA00010641"/>
    </source>
</evidence>
<dbReference type="SUPFAM" id="SSF88659">
    <property type="entry name" value="Sigma3 and sigma4 domains of RNA polymerase sigma factors"/>
    <property type="match status" value="1"/>
</dbReference>
<evidence type="ECO:0000256" key="3">
    <source>
        <dbReference type="ARBA" id="ARBA00023082"/>
    </source>
</evidence>
<feature type="region of interest" description="Disordered" evidence="5">
    <location>
        <begin position="1"/>
        <end position="67"/>
    </location>
</feature>
<dbReference type="Proteomes" id="UP001321498">
    <property type="component" value="Chromosome"/>
</dbReference>
<reference evidence="9" key="1">
    <citation type="journal article" date="2019" name="Int. J. Syst. Evol. Microbiol.">
        <title>The Global Catalogue of Microorganisms (GCM) 10K type strain sequencing project: providing services to taxonomists for standard genome sequencing and annotation.</title>
        <authorList>
            <consortium name="The Broad Institute Genomics Platform"/>
            <consortium name="The Broad Institute Genome Sequencing Center for Infectious Disease"/>
            <person name="Wu L."/>
            <person name="Ma J."/>
        </authorList>
    </citation>
    <scope>NUCLEOTIDE SEQUENCE [LARGE SCALE GENOMIC DNA]</scope>
    <source>
        <strain evidence="9">NBRC 108725</strain>
    </source>
</reference>
<keyword evidence="9" id="KW-1185">Reference proteome</keyword>
<dbReference type="InterPro" id="IPR013325">
    <property type="entry name" value="RNA_pol_sigma_r2"/>
</dbReference>
<dbReference type="Gene3D" id="1.10.10.10">
    <property type="entry name" value="Winged helix-like DNA-binding domain superfamily/Winged helix DNA-binding domain"/>
    <property type="match status" value="1"/>
</dbReference>
<evidence type="ECO:0000259" key="6">
    <source>
        <dbReference type="Pfam" id="PF04542"/>
    </source>
</evidence>
<feature type="compositionally biased region" description="Low complexity" evidence="5">
    <location>
        <begin position="36"/>
        <end position="48"/>
    </location>
</feature>
<evidence type="ECO:0000256" key="4">
    <source>
        <dbReference type="ARBA" id="ARBA00023163"/>
    </source>
</evidence>
<feature type="domain" description="RNA polymerase sigma factor 70 region 4 type 2" evidence="7">
    <location>
        <begin position="200"/>
        <end position="248"/>
    </location>
</feature>
<dbReference type="EMBL" id="AP027731">
    <property type="protein sequence ID" value="BDZ47442.1"/>
    <property type="molecule type" value="Genomic_DNA"/>
</dbReference>
<dbReference type="InterPro" id="IPR036388">
    <property type="entry name" value="WH-like_DNA-bd_sf"/>
</dbReference>
<dbReference type="NCBIfam" id="TIGR02937">
    <property type="entry name" value="sigma70-ECF"/>
    <property type="match status" value="1"/>
</dbReference>